<dbReference type="EMBL" id="FNID01000001">
    <property type="protein sequence ID" value="SDM54013.1"/>
    <property type="molecule type" value="Genomic_DNA"/>
</dbReference>
<dbReference type="STRING" id="258515.SAMN05192585_10151"/>
<gene>
    <name evidence="5" type="ORF">SAMN05192585_10151</name>
</gene>
<dbReference type="OrthoDB" id="9791628at2"/>
<accession>A0A1G9U2G4</accession>
<keyword evidence="6" id="KW-1185">Reference proteome</keyword>
<dbReference type="InterPro" id="IPR033120">
    <property type="entry name" value="HOTDOG_ACOT"/>
</dbReference>
<dbReference type="CDD" id="cd03442">
    <property type="entry name" value="BFIT_BACH"/>
    <property type="match status" value="1"/>
</dbReference>
<dbReference type="Gene3D" id="3.10.129.10">
    <property type="entry name" value="Hotdog Thioesterase"/>
    <property type="match status" value="1"/>
</dbReference>
<proteinExistence type="inferred from homology"/>
<dbReference type="GO" id="GO:0006637">
    <property type="term" value="P:acyl-CoA metabolic process"/>
    <property type="evidence" value="ECO:0007669"/>
    <property type="project" value="TreeGrafter"/>
</dbReference>
<dbReference type="RefSeq" id="WP_092637303.1">
    <property type="nucleotide sequence ID" value="NZ_FNID01000001.1"/>
</dbReference>
<dbReference type="Pfam" id="PF03061">
    <property type="entry name" value="4HBT"/>
    <property type="match status" value="1"/>
</dbReference>
<dbReference type="Proteomes" id="UP000199182">
    <property type="component" value="Unassembled WGS sequence"/>
</dbReference>
<reference evidence="5 6" key="1">
    <citation type="submission" date="2016-10" db="EMBL/GenBank/DDBJ databases">
        <authorList>
            <person name="de Groot N.N."/>
        </authorList>
    </citation>
    <scope>NUCLEOTIDE SEQUENCE [LARGE SCALE GENOMIC DNA]</scope>
    <source>
        <strain evidence="5 6">CGMCC 1.5012</strain>
    </source>
</reference>
<evidence type="ECO:0000313" key="5">
    <source>
        <dbReference type="EMBL" id="SDM54013.1"/>
    </source>
</evidence>
<dbReference type="PANTHER" id="PTHR11049">
    <property type="entry name" value="ACYL COENZYME A THIOESTER HYDROLASE"/>
    <property type="match status" value="1"/>
</dbReference>
<comment type="similarity">
    <text evidence="1">Belongs to the acyl coenzyme A hydrolase family.</text>
</comment>
<organism evidence="5 6">
    <name type="scientific">Acetanaerobacterium elongatum</name>
    <dbReference type="NCBI Taxonomy" id="258515"/>
    <lineage>
        <taxon>Bacteria</taxon>
        <taxon>Bacillati</taxon>
        <taxon>Bacillota</taxon>
        <taxon>Clostridia</taxon>
        <taxon>Eubacteriales</taxon>
        <taxon>Oscillospiraceae</taxon>
        <taxon>Acetanaerobacterium</taxon>
    </lineage>
</organism>
<evidence type="ECO:0000259" key="4">
    <source>
        <dbReference type="PROSITE" id="PS51770"/>
    </source>
</evidence>
<dbReference type="GO" id="GO:0005829">
    <property type="term" value="C:cytosol"/>
    <property type="evidence" value="ECO:0007669"/>
    <property type="project" value="TreeGrafter"/>
</dbReference>
<dbReference type="InterPro" id="IPR029069">
    <property type="entry name" value="HotDog_dom_sf"/>
</dbReference>
<evidence type="ECO:0000313" key="6">
    <source>
        <dbReference type="Proteomes" id="UP000199182"/>
    </source>
</evidence>
<dbReference type="PROSITE" id="PS51770">
    <property type="entry name" value="HOTDOG_ACOT"/>
    <property type="match status" value="1"/>
</dbReference>
<protein>
    <submittedName>
        <fullName evidence="5">Acyl-CoA hydrolase</fullName>
    </submittedName>
</protein>
<feature type="domain" description="HotDog ACOT-type" evidence="4">
    <location>
        <begin position="8"/>
        <end position="119"/>
    </location>
</feature>
<evidence type="ECO:0000256" key="1">
    <source>
        <dbReference type="ARBA" id="ARBA00010458"/>
    </source>
</evidence>
<dbReference type="SUPFAM" id="SSF54637">
    <property type="entry name" value="Thioesterase/thiol ester dehydrase-isomerase"/>
    <property type="match status" value="1"/>
</dbReference>
<keyword evidence="2 3" id="KW-0378">Hydrolase</keyword>
<name>A0A1G9U2G4_9FIRM</name>
<dbReference type="GO" id="GO:0009062">
    <property type="term" value="P:fatty acid catabolic process"/>
    <property type="evidence" value="ECO:0007669"/>
    <property type="project" value="TreeGrafter"/>
</dbReference>
<evidence type="ECO:0000256" key="3">
    <source>
        <dbReference type="PROSITE-ProRule" id="PRU01106"/>
    </source>
</evidence>
<dbReference type="GO" id="GO:0052816">
    <property type="term" value="F:long-chain fatty acyl-CoA hydrolase activity"/>
    <property type="evidence" value="ECO:0007669"/>
    <property type="project" value="TreeGrafter"/>
</dbReference>
<evidence type="ECO:0000256" key="2">
    <source>
        <dbReference type="ARBA" id="ARBA00022801"/>
    </source>
</evidence>
<dbReference type="AlphaFoldDB" id="A0A1G9U2G4"/>
<dbReference type="PANTHER" id="PTHR11049:SF24">
    <property type="entry name" value="CYTOSOLIC ACYL COENZYME A THIOESTER HYDROLASE"/>
    <property type="match status" value="1"/>
</dbReference>
<sequence length="157" mass="18016">MKESKRVCESKTEQIQILMPEHINGYNRLFGGKLVEWIDVVAAVVARRHSNCNVTTVTIDNLQFKAPAYVNSTVVLIGKITYVGNTSMEVRVDTYTEYLSGEKKLVNTAYLVMVALDENEHPVQVPGLIIETDEERQEWEAGKKRCELRKQRRIELF</sequence>
<dbReference type="InterPro" id="IPR006683">
    <property type="entry name" value="Thioestr_dom"/>
</dbReference>
<dbReference type="InterPro" id="IPR040170">
    <property type="entry name" value="Cytosol_ACT"/>
</dbReference>